<feature type="region of interest" description="Disordered" evidence="2">
    <location>
        <begin position="1"/>
        <end position="34"/>
    </location>
</feature>
<proteinExistence type="predicted"/>
<accession>A0A2K4ZAF0</accession>
<dbReference type="Pfam" id="PF04754">
    <property type="entry name" value="Transposase_31"/>
    <property type="match status" value="1"/>
</dbReference>
<name>A0A2K4ZAF0_9FIRM</name>
<keyword evidence="5" id="KW-1185">Reference proteome</keyword>
<feature type="coiled-coil region" evidence="1">
    <location>
        <begin position="304"/>
        <end position="362"/>
    </location>
</feature>
<keyword evidence="1" id="KW-0175">Coiled coil</keyword>
<evidence type="ECO:0000256" key="1">
    <source>
        <dbReference type="SAM" id="Coils"/>
    </source>
</evidence>
<reference evidence="4 5" key="1">
    <citation type="submission" date="2018-01" db="EMBL/GenBank/DDBJ databases">
        <authorList>
            <person name="Gaut B.S."/>
            <person name="Morton B.R."/>
            <person name="Clegg M.T."/>
            <person name="Duvall M.R."/>
        </authorList>
    </citation>
    <scope>NUCLEOTIDE SEQUENCE [LARGE SCALE GENOMIC DNA]</scope>
    <source>
        <strain evidence="4">GP69</strain>
    </source>
</reference>
<evidence type="ECO:0000256" key="2">
    <source>
        <dbReference type="SAM" id="MobiDB-lite"/>
    </source>
</evidence>
<dbReference type="InterPro" id="IPR006842">
    <property type="entry name" value="Transposase_31"/>
</dbReference>
<protein>
    <submittedName>
        <fullName evidence="4">Transposase, YhgA-like</fullName>
    </submittedName>
</protein>
<dbReference type="EMBL" id="OFSM01000001">
    <property type="protein sequence ID" value="SOY27444.1"/>
    <property type="molecule type" value="Genomic_DNA"/>
</dbReference>
<dbReference type="RefSeq" id="WP_172454907.1">
    <property type="nucleotide sequence ID" value="NZ_JANJZD010000008.1"/>
</dbReference>
<organism evidence="4 5">
    <name type="scientific">Acetatifactor muris</name>
    <dbReference type="NCBI Taxonomy" id="879566"/>
    <lineage>
        <taxon>Bacteria</taxon>
        <taxon>Bacillati</taxon>
        <taxon>Bacillota</taxon>
        <taxon>Clostridia</taxon>
        <taxon>Lachnospirales</taxon>
        <taxon>Lachnospiraceae</taxon>
        <taxon>Acetatifactor</taxon>
    </lineage>
</organism>
<sequence>MKRKTTEVKSAERQPVKKSVAGVKRKGYGKSSVHNRDISSKDVFSNPVLCAQFLRDNFDIPFLQNVQPEDIEDISSRYHPYLGTEFESDSVQKIRILDIGKEKDSVVEAENEPPFLISLIDHKSLVDYDVAMQLLRYMMCIWTAYKKELEAKHEGITRRKEFRYPVIIPIVYFEGEAKWTAARNFRERISRESQFRKWIPDFRYELVTVCAYSNEELLNRGDEMSLIMLINKIQNDADLEQFLRLPADRLNQIVKDSPEHVIDIIVSAMESLCFKIDVSAEERLKCVRKVREREMGYLWENMEKISIQEERRRTEEQRKLAEEERARTEEQRKLAEKERCRADEAEEKLKAAEEMIRQLKDSIGRIE</sequence>
<dbReference type="AlphaFoldDB" id="A0A2K4ZAF0"/>
<evidence type="ECO:0000313" key="5">
    <source>
        <dbReference type="Proteomes" id="UP000236311"/>
    </source>
</evidence>
<evidence type="ECO:0000313" key="4">
    <source>
        <dbReference type="EMBL" id="SOY27444.1"/>
    </source>
</evidence>
<dbReference type="Proteomes" id="UP000236311">
    <property type="component" value="Unassembled WGS sequence"/>
</dbReference>
<feature type="domain" description="Transposase (putative) YhgA-like" evidence="3">
    <location>
        <begin position="110"/>
        <end position="255"/>
    </location>
</feature>
<gene>
    <name evidence="4" type="ORF">AMURIS_00148</name>
</gene>
<evidence type="ECO:0000259" key="3">
    <source>
        <dbReference type="Pfam" id="PF04754"/>
    </source>
</evidence>
<feature type="compositionally biased region" description="Basic and acidic residues" evidence="2">
    <location>
        <begin position="1"/>
        <end position="15"/>
    </location>
</feature>